<dbReference type="EMBL" id="KZ666228">
    <property type="protein sequence ID" value="PPR95624.1"/>
    <property type="molecule type" value="Genomic_DNA"/>
</dbReference>
<dbReference type="Proteomes" id="UP000239757">
    <property type="component" value="Unassembled WGS sequence"/>
</dbReference>
<name>A0A2P5WX18_GOSBA</name>
<evidence type="ECO:0000313" key="2">
    <source>
        <dbReference type="EMBL" id="PPR95624.1"/>
    </source>
</evidence>
<evidence type="ECO:0000313" key="3">
    <source>
        <dbReference type="Proteomes" id="UP000239757"/>
    </source>
</evidence>
<reference evidence="2 3" key="1">
    <citation type="submission" date="2015-01" db="EMBL/GenBank/DDBJ databases">
        <title>Genome of allotetraploid Gossypium barbadense reveals genomic plasticity and fiber elongation in cotton evolution.</title>
        <authorList>
            <person name="Chen X."/>
            <person name="Liu X."/>
            <person name="Zhao B."/>
            <person name="Zheng H."/>
            <person name="Hu Y."/>
            <person name="Lu G."/>
            <person name="Yang C."/>
            <person name="Chen J."/>
            <person name="Shan C."/>
            <person name="Zhang L."/>
            <person name="Zhou Y."/>
            <person name="Wang L."/>
            <person name="Guo W."/>
            <person name="Bai Y."/>
            <person name="Ruan J."/>
            <person name="Shangguan X."/>
            <person name="Mao Y."/>
            <person name="Jiang J."/>
            <person name="Zhu Y."/>
            <person name="Lei J."/>
            <person name="Kang H."/>
            <person name="Chen S."/>
            <person name="He X."/>
            <person name="Wang R."/>
            <person name="Wang Y."/>
            <person name="Chen J."/>
            <person name="Wang L."/>
            <person name="Yu S."/>
            <person name="Wang B."/>
            <person name="Wei J."/>
            <person name="Song S."/>
            <person name="Lu X."/>
            <person name="Gao Z."/>
            <person name="Gu W."/>
            <person name="Deng X."/>
            <person name="Ma D."/>
            <person name="Wang S."/>
            <person name="Liang W."/>
            <person name="Fang L."/>
            <person name="Cai C."/>
            <person name="Zhu X."/>
            <person name="Zhou B."/>
            <person name="Zhang Y."/>
            <person name="Chen Z."/>
            <person name="Xu S."/>
            <person name="Zhu R."/>
            <person name="Wang S."/>
            <person name="Zhang T."/>
            <person name="Zhao G."/>
        </authorList>
    </citation>
    <scope>NUCLEOTIDE SEQUENCE [LARGE SCALE GENOMIC DNA]</scope>
    <source>
        <strain evidence="3">cv. Xinhai21</strain>
        <tissue evidence="2">Leaf</tissue>
    </source>
</reference>
<accession>A0A2P5WX18</accession>
<protein>
    <submittedName>
        <fullName evidence="2">Uncharacterized protein</fullName>
    </submittedName>
</protein>
<feature type="coiled-coil region" evidence="1">
    <location>
        <begin position="13"/>
        <end position="40"/>
    </location>
</feature>
<evidence type="ECO:0000256" key="1">
    <source>
        <dbReference type="SAM" id="Coils"/>
    </source>
</evidence>
<gene>
    <name evidence="2" type="ORF">GOBAR_AA25045</name>
</gene>
<keyword evidence="1" id="KW-0175">Coiled coil</keyword>
<organism evidence="2 3">
    <name type="scientific">Gossypium barbadense</name>
    <name type="common">Sea Island cotton</name>
    <name type="synonym">Hibiscus barbadensis</name>
    <dbReference type="NCBI Taxonomy" id="3634"/>
    <lineage>
        <taxon>Eukaryota</taxon>
        <taxon>Viridiplantae</taxon>
        <taxon>Streptophyta</taxon>
        <taxon>Embryophyta</taxon>
        <taxon>Tracheophyta</taxon>
        <taxon>Spermatophyta</taxon>
        <taxon>Magnoliopsida</taxon>
        <taxon>eudicotyledons</taxon>
        <taxon>Gunneridae</taxon>
        <taxon>Pentapetalae</taxon>
        <taxon>rosids</taxon>
        <taxon>malvids</taxon>
        <taxon>Malvales</taxon>
        <taxon>Malvaceae</taxon>
        <taxon>Malvoideae</taxon>
        <taxon>Gossypium</taxon>
    </lineage>
</organism>
<sequence length="389" mass="43718">MLSKFISVSETRFQNTETALKNQQASIQGLETQIGQLSKLISERPQGSLPSNTEPNPRDQFNAINVQDEEGVVEPDPEPRQETMKEVHEPFSSNSGGPIHDDRRLQIEELDEWRTHKSRTPDKLNLRQNKLNIIPNQLKVGDKVLLDAVDPHIVTTTANEEIPLTVLSIFPFGTVEVSHPKFGTFKGALVPGGATYNPSRSRASALPPSLRYLHAILAYTITGRFLSIVAQESSLTIIGQMSPQGISSMLSMRMIERGQGTYPPQYRPAQSIEEEAYKDIPDDVPPQHEDPPTQPPHPLVQFMRRLHMLTSLSASVDSSSSVFNDLTTLMLLYSRFVSTSTSHHQSHLANHPAMKMTYGLMNLYDRRSILLHSRTDYSPKLQFEEFIIQ</sequence>
<dbReference type="AlphaFoldDB" id="A0A2P5WX18"/>
<proteinExistence type="predicted"/>